<protein>
    <submittedName>
        <fullName evidence="1">Uncharacterized protein</fullName>
    </submittedName>
</protein>
<proteinExistence type="predicted"/>
<organism evidence="1 2">
    <name type="scientific">Anaerobutyricum hallii DSM 3353</name>
    <dbReference type="NCBI Taxonomy" id="411469"/>
    <lineage>
        <taxon>Bacteria</taxon>
        <taxon>Bacillati</taxon>
        <taxon>Bacillota</taxon>
        <taxon>Clostridia</taxon>
        <taxon>Lachnospirales</taxon>
        <taxon>Lachnospiraceae</taxon>
        <taxon>Anaerobutyricum</taxon>
    </lineage>
</organism>
<comment type="caution">
    <text evidence="1">The sequence shown here is derived from an EMBL/GenBank/DDBJ whole genome shotgun (WGS) entry which is preliminary data.</text>
</comment>
<accession>C0ESD5</accession>
<dbReference type="Proteomes" id="UP000003174">
    <property type="component" value="Unassembled WGS sequence"/>
</dbReference>
<reference evidence="1 2" key="1">
    <citation type="submission" date="2009-01" db="EMBL/GenBank/DDBJ databases">
        <authorList>
            <person name="Fulton L."/>
            <person name="Clifton S."/>
            <person name="Fulton B."/>
            <person name="Xu J."/>
            <person name="Minx P."/>
            <person name="Pepin K.H."/>
            <person name="Johnson M."/>
            <person name="Bhonagiri V."/>
            <person name="Nash W.E."/>
            <person name="Mardis E.R."/>
            <person name="Wilson R.K."/>
        </authorList>
    </citation>
    <scope>NUCLEOTIDE SEQUENCE [LARGE SCALE GENOMIC DNA]</scope>
    <source>
        <strain evidence="1 2">DSM 3353</strain>
    </source>
</reference>
<gene>
    <name evidence="1" type="ORF">EUBHAL_00306</name>
</gene>
<reference evidence="1 2" key="2">
    <citation type="submission" date="2009-02" db="EMBL/GenBank/DDBJ databases">
        <title>Draft genome sequence of Eubacterium hallii (DSM 3353).</title>
        <authorList>
            <person name="Sudarsanam P."/>
            <person name="Ley R."/>
            <person name="Guruge J."/>
            <person name="Turnbaugh P.J."/>
            <person name="Mahowald M."/>
            <person name="Liep D."/>
            <person name="Gordon J."/>
        </authorList>
    </citation>
    <scope>NUCLEOTIDE SEQUENCE [LARGE SCALE GENOMIC DNA]</scope>
    <source>
        <strain evidence="1 2">DSM 3353</strain>
    </source>
</reference>
<sequence length="55" mass="6767">MERNKKKSEKAVYREKTVDRKEKISRKITTVFHSKEINMKNVIYYSVNNKRIFMK</sequence>
<dbReference type="AlphaFoldDB" id="C0ESD5"/>
<dbReference type="EMBL" id="ACEP01000020">
    <property type="protein sequence ID" value="EEG37820.1"/>
    <property type="molecule type" value="Genomic_DNA"/>
</dbReference>
<evidence type="ECO:0000313" key="2">
    <source>
        <dbReference type="Proteomes" id="UP000003174"/>
    </source>
</evidence>
<evidence type="ECO:0000313" key="1">
    <source>
        <dbReference type="EMBL" id="EEG37820.1"/>
    </source>
</evidence>
<name>C0ESD5_9FIRM</name>